<dbReference type="EnsemblMetazoa" id="GPPI031688-RA">
    <property type="protein sequence ID" value="GPPI031688-PA"/>
    <property type="gene ID" value="GPPI031688"/>
</dbReference>
<dbReference type="EMBL" id="JXJN01015240">
    <property type="status" value="NOT_ANNOTATED_CDS"/>
    <property type="molecule type" value="Genomic_DNA"/>
</dbReference>
<organism evidence="1 2">
    <name type="scientific">Glossina palpalis gambiensis</name>
    <dbReference type="NCBI Taxonomy" id="67801"/>
    <lineage>
        <taxon>Eukaryota</taxon>
        <taxon>Metazoa</taxon>
        <taxon>Ecdysozoa</taxon>
        <taxon>Arthropoda</taxon>
        <taxon>Hexapoda</taxon>
        <taxon>Insecta</taxon>
        <taxon>Pterygota</taxon>
        <taxon>Neoptera</taxon>
        <taxon>Endopterygota</taxon>
        <taxon>Diptera</taxon>
        <taxon>Brachycera</taxon>
        <taxon>Muscomorpha</taxon>
        <taxon>Hippoboscoidea</taxon>
        <taxon>Glossinidae</taxon>
        <taxon>Glossina</taxon>
    </lineage>
</organism>
<evidence type="ECO:0000313" key="2">
    <source>
        <dbReference type="Proteomes" id="UP000092460"/>
    </source>
</evidence>
<proteinExistence type="predicted"/>
<dbReference type="VEuPathDB" id="VectorBase:GPPI031688"/>
<dbReference type="Gene3D" id="3.30.70.330">
    <property type="match status" value="1"/>
</dbReference>
<accession>A0A1B0BIY8</accession>
<keyword evidence="2" id="KW-1185">Reference proteome</keyword>
<protein>
    <recommendedName>
        <fullName evidence="3">RRM domain-containing protein</fullName>
    </recommendedName>
</protein>
<evidence type="ECO:0000313" key="1">
    <source>
        <dbReference type="EnsemblMetazoa" id="GPPI031688-PA"/>
    </source>
</evidence>
<dbReference type="AlphaFoldDB" id="A0A1B0BIY8"/>
<evidence type="ECO:0008006" key="3">
    <source>
        <dbReference type="Google" id="ProtNLM"/>
    </source>
</evidence>
<sequence>MYFLFVFFFFFFFFDSTLNSSLYFFFYAFSLCRGFGFITFSDPASVDKVLAQGTHELDVYMQYKAKESNNNRNNKNNNNNNNMEKYAVTPAFHLSYSSKEIFTVSPCLLYADARRHNVGLRSTFANR</sequence>
<dbReference type="InterPro" id="IPR012677">
    <property type="entry name" value="Nucleotide-bd_a/b_plait_sf"/>
</dbReference>
<dbReference type="Proteomes" id="UP000092460">
    <property type="component" value="Unassembled WGS sequence"/>
</dbReference>
<dbReference type="STRING" id="67801.A0A1B0BIY8"/>
<reference evidence="2" key="1">
    <citation type="submission" date="2015-01" db="EMBL/GenBank/DDBJ databases">
        <authorList>
            <person name="Aksoy S."/>
            <person name="Warren W."/>
            <person name="Wilson R.K."/>
        </authorList>
    </citation>
    <scope>NUCLEOTIDE SEQUENCE [LARGE SCALE GENOMIC DNA]</scope>
    <source>
        <strain evidence="2">IAEA</strain>
    </source>
</reference>
<reference evidence="1" key="2">
    <citation type="submission" date="2020-05" db="UniProtKB">
        <authorList>
            <consortium name="EnsemblMetazoa"/>
        </authorList>
    </citation>
    <scope>IDENTIFICATION</scope>
    <source>
        <strain evidence="1">IAEA</strain>
    </source>
</reference>
<name>A0A1B0BIY8_9MUSC</name>